<dbReference type="AlphaFoldDB" id="A0A3A8J7M2"/>
<feature type="transmembrane region" description="Helical" evidence="1">
    <location>
        <begin position="21"/>
        <end position="47"/>
    </location>
</feature>
<feature type="transmembrane region" description="Helical" evidence="1">
    <location>
        <begin position="84"/>
        <end position="105"/>
    </location>
</feature>
<dbReference type="EMBL" id="RAVZ01000113">
    <property type="protein sequence ID" value="RKG86491.1"/>
    <property type="molecule type" value="Genomic_DNA"/>
</dbReference>
<protein>
    <submittedName>
        <fullName evidence="2">HdeD family acid-resistance protein</fullName>
    </submittedName>
</protein>
<dbReference type="GO" id="GO:0005886">
    <property type="term" value="C:plasma membrane"/>
    <property type="evidence" value="ECO:0007669"/>
    <property type="project" value="TreeGrafter"/>
</dbReference>
<reference evidence="3" key="1">
    <citation type="submission" date="2018-09" db="EMBL/GenBank/DDBJ databases">
        <authorList>
            <person name="Livingstone P.G."/>
            <person name="Whitworth D.E."/>
        </authorList>
    </citation>
    <scope>NUCLEOTIDE SEQUENCE [LARGE SCALE GENOMIC DNA]</scope>
    <source>
        <strain evidence="3">CA054A</strain>
    </source>
</reference>
<keyword evidence="1" id="KW-0812">Transmembrane</keyword>
<dbReference type="InterPro" id="IPR052712">
    <property type="entry name" value="Acid_resist_chaperone_HdeD"/>
</dbReference>
<evidence type="ECO:0000256" key="1">
    <source>
        <dbReference type="SAM" id="Phobius"/>
    </source>
</evidence>
<evidence type="ECO:0000313" key="2">
    <source>
        <dbReference type="EMBL" id="RKG86491.1"/>
    </source>
</evidence>
<keyword evidence="3" id="KW-1185">Reference proteome</keyword>
<dbReference type="OrthoDB" id="9815400at2"/>
<name>A0A3A8J7M2_9BACT</name>
<dbReference type="PANTHER" id="PTHR34989">
    <property type="entry name" value="PROTEIN HDED"/>
    <property type="match status" value="1"/>
</dbReference>
<proteinExistence type="predicted"/>
<feature type="transmembrane region" description="Helical" evidence="1">
    <location>
        <begin position="140"/>
        <end position="161"/>
    </location>
</feature>
<dbReference type="InterPro" id="IPR005325">
    <property type="entry name" value="DUF308_memb"/>
</dbReference>
<organism evidence="2 3">
    <name type="scientific">Corallococcus terminator</name>
    <dbReference type="NCBI Taxonomy" id="2316733"/>
    <lineage>
        <taxon>Bacteria</taxon>
        <taxon>Pseudomonadati</taxon>
        <taxon>Myxococcota</taxon>
        <taxon>Myxococcia</taxon>
        <taxon>Myxococcales</taxon>
        <taxon>Cystobacterineae</taxon>
        <taxon>Myxococcaceae</taxon>
        <taxon>Corallococcus</taxon>
    </lineage>
</organism>
<feature type="transmembrane region" description="Helical" evidence="1">
    <location>
        <begin position="111"/>
        <end position="133"/>
    </location>
</feature>
<keyword evidence="1" id="KW-1133">Transmembrane helix</keyword>
<dbReference type="Pfam" id="PF03729">
    <property type="entry name" value="DUF308"/>
    <property type="match status" value="2"/>
</dbReference>
<comment type="caution">
    <text evidence="2">The sequence shown here is derived from an EMBL/GenBank/DDBJ whole genome shotgun (WGS) entry which is preliminary data.</text>
</comment>
<dbReference type="RefSeq" id="WP_120541845.1">
    <property type="nucleotide sequence ID" value="NZ_RAVZ01000113.1"/>
</dbReference>
<gene>
    <name evidence="2" type="ORF">D7V88_17730</name>
</gene>
<keyword evidence="1" id="KW-0472">Membrane</keyword>
<feature type="transmembrane region" description="Helical" evidence="1">
    <location>
        <begin position="167"/>
        <end position="191"/>
    </location>
</feature>
<evidence type="ECO:0000313" key="3">
    <source>
        <dbReference type="Proteomes" id="UP000268094"/>
    </source>
</evidence>
<dbReference type="PANTHER" id="PTHR34989:SF1">
    <property type="entry name" value="PROTEIN HDED"/>
    <property type="match status" value="1"/>
</dbReference>
<dbReference type="Proteomes" id="UP000268094">
    <property type="component" value="Unassembled WGS sequence"/>
</dbReference>
<accession>A0A3A8J7M2</accession>
<feature type="transmembrane region" description="Helical" evidence="1">
    <location>
        <begin position="53"/>
        <end position="72"/>
    </location>
</feature>
<sequence>METRFERAPETRPERPPRGASALWGAPFLLGILTAVAGFVLLGATFFTSIVTIYFVGMMLVIGGIAEIVAAIRMRTQSGEGKGLFWSFMLGGVLTTVVGILTVMFPGAGLASLTLLLAGYFFANGLFHAITAVMDRYAQWGWDAAYGLISLFLGVSIMSQWPASSVWLVGTLVGIAVLFRGIAMMSGSLALRRGIRRVTA</sequence>